<gene>
    <name evidence="6" type="ORF">Q5741_16530</name>
</gene>
<dbReference type="SUPFAM" id="SSF46785">
    <property type="entry name" value="Winged helix' DNA-binding domain"/>
    <property type="match status" value="1"/>
</dbReference>
<keyword evidence="2" id="KW-0805">Transcription regulation</keyword>
<protein>
    <submittedName>
        <fullName evidence="6">LysR family transcriptional regulator</fullName>
    </submittedName>
</protein>
<evidence type="ECO:0000256" key="3">
    <source>
        <dbReference type="ARBA" id="ARBA00023125"/>
    </source>
</evidence>
<name>A0ABT9CGJ8_9BACL</name>
<comment type="caution">
    <text evidence="6">The sequence shown here is derived from an EMBL/GenBank/DDBJ whole genome shotgun (WGS) entry which is preliminary data.</text>
</comment>
<evidence type="ECO:0000256" key="4">
    <source>
        <dbReference type="ARBA" id="ARBA00023163"/>
    </source>
</evidence>
<reference evidence="6 7" key="1">
    <citation type="submission" date="2023-07" db="EMBL/GenBank/DDBJ databases">
        <title>Paenibacillus sp. JX-17 nov. isolated from soil.</title>
        <authorList>
            <person name="Wan Y."/>
            <person name="Liu B."/>
        </authorList>
    </citation>
    <scope>NUCLEOTIDE SEQUENCE [LARGE SCALE GENOMIC DNA]</scope>
    <source>
        <strain evidence="6 7">JX-17</strain>
    </source>
</reference>
<evidence type="ECO:0000259" key="5">
    <source>
        <dbReference type="PROSITE" id="PS50931"/>
    </source>
</evidence>
<comment type="similarity">
    <text evidence="1">Belongs to the LysR transcriptional regulatory family.</text>
</comment>
<sequence length="291" mass="33306">MLNQLDGKYIYTFLKVYELRNISKASLLLGFSQSTITNHIQILEQVIGAKLFDRTIHGVRPTEKGETFAEYAYQFYSLSKKLNDEIHDFRGTVKVKALESFCVTHFSSPIIQFIEQYPTIEIELTTGFHQNVIDDVLNQRVDLGIIPFDPQSSKLEYTPILEEEFVFVHSSRITQEKLMQAEVRVIGFGNNCIYQTVANEMLVDYGKIDYRNIAYASLEMIKQTVISGAGIALVPRCSVEHELQTEQLHIFDLGKPVLIHHGIIGRQSAQPKESTEMFKQFLLRSFNTITT</sequence>
<dbReference type="InterPro" id="IPR036390">
    <property type="entry name" value="WH_DNA-bd_sf"/>
</dbReference>
<dbReference type="PANTHER" id="PTHR30126">
    <property type="entry name" value="HTH-TYPE TRANSCRIPTIONAL REGULATOR"/>
    <property type="match status" value="1"/>
</dbReference>
<evidence type="ECO:0000256" key="1">
    <source>
        <dbReference type="ARBA" id="ARBA00009437"/>
    </source>
</evidence>
<evidence type="ECO:0000256" key="2">
    <source>
        <dbReference type="ARBA" id="ARBA00023015"/>
    </source>
</evidence>
<evidence type="ECO:0000313" key="6">
    <source>
        <dbReference type="EMBL" id="MDO7908020.1"/>
    </source>
</evidence>
<dbReference type="Gene3D" id="3.40.190.10">
    <property type="entry name" value="Periplasmic binding protein-like II"/>
    <property type="match status" value="2"/>
</dbReference>
<accession>A0ABT9CGJ8</accession>
<dbReference type="CDD" id="cd05466">
    <property type="entry name" value="PBP2_LTTR_substrate"/>
    <property type="match status" value="1"/>
</dbReference>
<dbReference type="Gene3D" id="1.10.10.10">
    <property type="entry name" value="Winged helix-like DNA-binding domain superfamily/Winged helix DNA-binding domain"/>
    <property type="match status" value="1"/>
</dbReference>
<proteinExistence type="inferred from homology"/>
<dbReference type="RefSeq" id="WP_305025238.1">
    <property type="nucleotide sequence ID" value="NZ_JAUQTB010000011.1"/>
</dbReference>
<dbReference type="Proteomes" id="UP001240171">
    <property type="component" value="Unassembled WGS sequence"/>
</dbReference>
<dbReference type="PANTHER" id="PTHR30126:SF40">
    <property type="entry name" value="HTH-TYPE TRANSCRIPTIONAL REGULATOR GLTR"/>
    <property type="match status" value="1"/>
</dbReference>
<dbReference type="InterPro" id="IPR036388">
    <property type="entry name" value="WH-like_DNA-bd_sf"/>
</dbReference>
<dbReference type="Pfam" id="PF03466">
    <property type="entry name" value="LysR_substrate"/>
    <property type="match status" value="1"/>
</dbReference>
<keyword evidence="7" id="KW-1185">Reference proteome</keyword>
<dbReference type="InterPro" id="IPR000847">
    <property type="entry name" value="LysR_HTH_N"/>
</dbReference>
<keyword evidence="3" id="KW-0238">DNA-binding</keyword>
<dbReference type="PROSITE" id="PS50931">
    <property type="entry name" value="HTH_LYSR"/>
    <property type="match status" value="1"/>
</dbReference>
<keyword evidence="4" id="KW-0804">Transcription</keyword>
<dbReference type="Pfam" id="PF00126">
    <property type="entry name" value="HTH_1"/>
    <property type="match status" value="1"/>
</dbReference>
<organism evidence="6 7">
    <name type="scientific">Paenibacillus lacisoli</name>
    <dbReference type="NCBI Taxonomy" id="3064525"/>
    <lineage>
        <taxon>Bacteria</taxon>
        <taxon>Bacillati</taxon>
        <taxon>Bacillota</taxon>
        <taxon>Bacilli</taxon>
        <taxon>Bacillales</taxon>
        <taxon>Paenibacillaceae</taxon>
        <taxon>Paenibacillus</taxon>
    </lineage>
</organism>
<dbReference type="InterPro" id="IPR005119">
    <property type="entry name" value="LysR_subst-bd"/>
</dbReference>
<feature type="domain" description="HTH lysR-type" evidence="5">
    <location>
        <begin position="5"/>
        <end position="62"/>
    </location>
</feature>
<dbReference type="SUPFAM" id="SSF53850">
    <property type="entry name" value="Periplasmic binding protein-like II"/>
    <property type="match status" value="1"/>
</dbReference>
<dbReference type="EMBL" id="JAUQTB010000011">
    <property type="protein sequence ID" value="MDO7908020.1"/>
    <property type="molecule type" value="Genomic_DNA"/>
</dbReference>
<evidence type="ECO:0000313" key="7">
    <source>
        <dbReference type="Proteomes" id="UP001240171"/>
    </source>
</evidence>